<dbReference type="OrthoDB" id="1121759at2"/>
<dbReference type="PROSITE" id="PS51257">
    <property type="entry name" value="PROKAR_LIPOPROTEIN"/>
    <property type="match status" value="1"/>
</dbReference>
<dbReference type="SUPFAM" id="SSF51658">
    <property type="entry name" value="Xylose isomerase-like"/>
    <property type="match status" value="1"/>
</dbReference>
<sequence length="282" mass="30589">MKYTRKNFLRVLGIGTIAATSSVACKAAQTGQKNTGPVHPLTLGLASYTTRSLTLDETLAVCNRLNLKAISLKSMHLPLDSSKSDIEAVAAKVRAAGIDLYGAGVIYMKSEDEVNNAFDYAKTAGMRMIIGVPNPELLPLVEKRVKETDIKLAIHNHGPGDKVYPSPDDVMAKVKDLDKRIGLCIDIGHTFRIGQDPVAKAKQYADRLYDIHLKDVNKLGAEGTPQEFGRGIMDLPAFIQCLRDIKYTGIVGLEYEKDGKDPIPGLAESVGYTNGIMDTLAS</sequence>
<evidence type="ECO:0000259" key="2">
    <source>
        <dbReference type="Pfam" id="PF01261"/>
    </source>
</evidence>
<protein>
    <submittedName>
        <fullName evidence="3">Xylose isomerase</fullName>
    </submittedName>
</protein>
<dbReference type="InterPro" id="IPR036237">
    <property type="entry name" value="Xyl_isomerase-like_sf"/>
</dbReference>
<dbReference type="PANTHER" id="PTHR12110">
    <property type="entry name" value="HYDROXYPYRUVATE ISOMERASE"/>
    <property type="match status" value="1"/>
</dbReference>
<evidence type="ECO:0000256" key="1">
    <source>
        <dbReference type="SAM" id="SignalP"/>
    </source>
</evidence>
<gene>
    <name evidence="3" type="ORF">CRP01_10475</name>
</gene>
<proteinExistence type="predicted"/>
<evidence type="ECO:0000313" key="4">
    <source>
        <dbReference type="Proteomes" id="UP000223913"/>
    </source>
</evidence>
<reference evidence="3 4" key="1">
    <citation type="submission" date="2017-10" db="EMBL/GenBank/DDBJ databases">
        <title>The draft genome sequence of Lewinella nigricans NBRC 102662.</title>
        <authorList>
            <person name="Wang K."/>
        </authorList>
    </citation>
    <scope>NUCLEOTIDE SEQUENCE [LARGE SCALE GENOMIC DNA]</scope>
    <source>
        <strain evidence="3 4">NBRC 102662</strain>
    </source>
</reference>
<comment type="caution">
    <text evidence="3">The sequence shown here is derived from an EMBL/GenBank/DDBJ whole genome shotgun (WGS) entry which is preliminary data.</text>
</comment>
<dbReference type="GO" id="GO:0016853">
    <property type="term" value="F:isomerase activity"/>
    <property type="evidence" value="ECO:0007669"/>
    <property type="project" value="UniProtKB-KW"/>
</dbReference>
<dbReference type="EMBL" id="PDUD01000017">
    <property type="protein sequence ID" value="PHN06712.1"/>
    <property type="molecule type" value="Genomic_DNA"/>
</dbReference>
<keyword evidence="3" id="KW-0413">Isomerase</keyword>
<evidence type="ECO:0000313" key="3">
    <source>
        <dbReference type="EMBL" id="PHN06712.1"/>
    </source>
</evidence>
<dbReference type="PANTHER" id="PTHR12110:SF41">
    <property type="entry name" value="INOSOSE DEHYDRATASE"/>
    <property type="match status" value="1"/>
</dbReference>
<accession>A0A2D0NDY8</accession>
<feature type="signal peptide" evidence="1">
    <location>
        <begin position="1"/>
        <end position="27"/>
    </location>
</feature>
<dbReference type="InterPro" id="IPR013022">
    <property type="entry name" value="Xyl_isomerase-like_TIM-brl"/>
</dbReference>
<keyword evidence="4" id="KW-1185">Reference proteome</keyword>
<dbReference type="RefSeq" id="WP_099149969.1">
    <property type="nucleotide sequence ID" value="NZ_PDUD01000017.1"/>
</dbReference>
<feature type="domain" description="Xylose isomerase-like TIM barrel" evidence="2">
    <location>
        <begin position="144"/>
        <end position="270"/>
    </location>
</feature>
<dbReference type="InterPro" id="IPR050312">
    <property type="entry name" value="IolE/XylAMocC-like"/>
</dbReference>
<dbReference type="Proteomes" id="UP000223913">
    <property type="component" value="Unassembled WGS sequence"/>
</dbReference>
<keyword evidence="1" id="KW-0732">Signal</keyword>
<dbReference type="AlphaFoldDB" id="A0A2D0NDY8"/>
<feature type="chain" id="PRO_5013265806" evidence="1">
    <location>
        <begin position="28"/>
        <end position="282"/>
    </location>
</feature>
<name>A0A2D0NDY8_FLAN2</name>
<organism evidence="3 4">
    <name type="scientific">Flavilitoribacter nigricans (strain ATCC 23147 / DSM 23189 / NBRC 102662 / NCIMB 1420 / SS-2)</name>
    <name type="common">Lewinella nigricans</name>
    <dbReference type="NCBI Taxonomy" id="1122177"/>
    <lineage>
        <taxon>Bacteria</taxon>
        <taxon>Pseudomonadati</taxon>
        <taxon>Bacteroidota</taxon>
        <taxon>Saprospiria</taxon>
        <taxon>Saprospirales</taxon>
        <taxon>Lewinellaceae</taxon>
        <taxon>Flavilitoribacter</taxon>
    </lineage>
</organism>
<dbReference type="Gene3D" id="3.20.20.150">
    <property type="entry name" value="Divalent-metal-dependent TIM barrel enzymes"/>
    <property type="match status" value="1"/>
</dbReference>
<dbReference type="Pfam" id="PF01261">
    <property type="entry name" value="AP_endonuc_2"/>
    <property type="match status" value="1"/>
</dbReference>